<organism evidence="1 2">
    <name type="scientific">Gymnopilus junonius</name>
    <name type="common">Spectacular rustgill mushroom</name>
    <name type="synonym">Gymnopilus spectabilis subsp. junonius</name>
    <dbReference type="NCBI Taxonomy" id="109634"/>
    <lineage>
        <taxon>Eukaryota</taxon>
        <taxon>Fungi</taxon>
        <taxon>Dikarya</taxon>
        <taxon>Basidiomycota</taxon>
        <taxon>Agaricomycotina</taxon>
        <taxon>Agaricomycetes</taxon>
        <taxon>Agaricomycetidae</taxon>
        <taxon>Agaricales</taxon>
        <taxon>Agaricineae</taxon>
        <taxon>Hymenogastraceae</taxon>
        <taxon>Gymnopilus</taxon>
    </lineage>
</organism>
<feature type="non-terminal residue" evidence="1">
    <location>
        <position position="64"/>
    </location>
</feature>
<reference evidence="1" key="1">
    <citation type="submission" date="2020-11" db="EMBL/GenBank/DDBJ databases">
        <authorList>
            <consortium name="DOE Joint Genome Institute"/>
            <person name="Ahrendt S."/>
            <person name="Riley R."/>
            <person name="Andreopoulos W."/>
            <person name="LaButti K."/>
            <person name="Pangilinan J."/>
            <person name="Ruiz-duenas F.J."/>
            <person name="Barrasa J.M."/>
            <person name="Sanchez-Garcia M."/>
            <person name="Camarero S."/>
            <person name="Miyauchi S."/>
            <person name="Serrano A."/>
            <person name="Linde D."/>
            <person name="Babiker R."/>
            <person name="Drula E."/>
            <person name="Ayuso-Fernandez I."/>
            <person name="Pacheco R."/>
            <person name="Padilla G."/>
            <person name="Ferreira P."/>
            <person name="Barriuso J."/>
            <person name="Kellner H."/>
            <person name="Castanera R."/>
            <person name="Alfaro M."/>
            <person name="Ramirez L."/>
            <person name="Pisabarro A.G."/>
            <person name="Kuo A."/>
            <person name="Tritt A."/>
            <person name="Lipzen A."/>
            <person name="He G."/>
            <person name="Yan M."/>
            <person name="Ng V."/>
            <person name="Cullen D."/>
            <person name="Martin F."/>
            <person name="Rosso M.-N."/>
            <person name="Henrissat B."/>
            <person name="Hibbett D."/>
            <person name="Martinez A.T."/>
            <person name="Grigoriev I.V."/>
        </authorList>
    </citation>
    <scope>NUCLEOTIDE SEQUENCE</scope>
    <source>
        <strain evidence="1">AH 44721</strain>
    </source>
</reference>
<dbReference type="Proteomes" id="UP000724874">
    <property type="component" value="Unassembled WGS sequence"/>
</dbReference>
<dbReference type="EMBL" id="JADNYJ010000275">
    <property type="protein sequence ID" value="KAF8872213.1"/>
    <property type="molecule type" value="Genomic_DNA"/>
</dbReference>
<name>A0A9P5N7G3_GYMJU</name>
<gene>
    <name evidence="1" type="ORF">CPB84DRAFT_1647696</name>
</gene>
<sequence>KMNPPDDFDGSPSKSESFLNSLINIFSAFPISYATDEVRIRYTLGFLKGGSAVKWKDLLLDDVN</sequence>
<protein>
    <submittedName>
        <fullName evidence="1">Uncharacterized protein</fullName>
    </submittedName>
</protein>
<evidence type="ECO:0000313" key="2">
    <source>
        <dbReference type="Proteomes" id="UP000724874"/>
    </source>
</evidence>
<keyword evidence="2" id="KW-1185">Reference proteome</keyword>
<proteinExistence type="predicted"/>
<dbReference type="OrthoDB" id="3066901at2759"/>
<comment type="caution">
    <text evidence="1">The sequence shown here is derived from an EMBL/GenBank/DDBJ whole genome shotgun (WGS) entry which is preliminary data.</text>
</comment>
<dbReference type="AlphaFoldDB" id="A0A9P5N7G3"/>
<accession>A0A9P5N7G3</accession>
<evidence type="ECO:0000313" key="1">
    <source>
        <dbReference type="EMBL" id="KAF8872213.1"/>
    </source>
</evidence>
<feature type="non-terminal residue" evidence="1">
    <location>
        <position position="1"/>
    </location>
</feature>